<dbReference type="Proteomes" id="UP001295684">
    <property type="component" value="Unassembled WGS sequence"/>
</dbReference>
<protein>
    <submittedName>
        <fullName evidence="3">Uncharacterized protein</fullName>
    </submittedName>
</protein>
<reference evidence="3" key="1">
    <citation type="submission" date="2023-07" db="EMBL/GenBank/DDBJ databases">
        <authorList>
            <consortium name="AG Swart"/>
            <person name="Singh M."/>
            <person name="Singh A."/>
            <person name="Seah K."/>
            <person name="Emmerich C."/>
        </authorList>
    </citation>
    <scope>NUCLEOTIDE SEQUENCE</scope>
    <source>
        <strain evidence="3">DP1</strain>
    </source>
</reference>
<dbReference type="EMBL" id="CAMPGE010000745">
    <property type="protein sequence ID" value="CAI2359501.1"/>
    <property type="molecule type" value="Genomic_DNA"/>
</dbReference>
<gene>
    <name evidence="3" type="ORF">ECRASSUSDP1_LOCUS792</name>
</gene>
<feature type="region of interest" description="Disordered" evidence="2">
    <location>
        <begin position="1"/>
        <end position="110"/>
    </location>
</feature>
<organism evidence="3 4">
    <name type="scientific">Euplotes crassus</name>
    <dbReference type="NCBI Taxonomy" id="5936"/>
    <lineage>
        <taxon>Eukaryota</taxon>
        <taxon>Sar</taxon>
        <taxon>Alveolata</taxon>
        <taxon>Ciliophora</taxon>
        <taxon>Intramacronucleata</taxon>
        <taxon>Spirotrichea</taxon>
        <taxon>Hypotrichia</taxon>
        <taxon>Euplotida</taxon>
        <taxon>Euplotidae</taxon>
        <taxon>Moneuplotes</taxon>
    </lineage>
</organism>
<feature type="compositionally biased region" description="Low complexity" evidence="2">
    <location>
        <begin position="53"/>
        <end position="62"/>
    </location>
</feature>
<comment type="caution">
    <text evidence="3">The sequence shown here is derived from an EMBL/GenBank/DDBJ whole genome shotgun (WGS) entry which is preliminary data.</text>
</comment>
<feature type="coiled-coil region" evidence="1">
    <location>
        <begin position="292"/>
        <end position="319"/>
    </location>
</feature>
<keyword evidence="4" id="KW-1185">Reference proteome</keyword>
<name>A0AAD1U3E9_EUPCR</name>
<feature type="compositionally biased region" description="Polar residues" evidence="2">
    <location>
        <begin position="43"/>
        <end position="52"/>
    </location>
</feature>
<evidence type="ECO:0000313" key="4">
    <source>
        <dbReference type="Proteomes" id="UP001295684"/>
    </source>
</evidence>
<keyword evidence="1" id="KW-0175">Coiled coil</keyword>
<evidence type="ECO:0000313" key="3">
    <source>
        <dbReference type="EMBL" id="CAI2359501.1"/>
    </source>
</evidence>
<evidence type="ECO:0000256" key="1">
    <source>
        <dbReference type="SAM" id="Coils"/>
    </source>
</evidence>
<accession>A0AAD1U3E9</accession>
<dbReference type="AlphaFoldDB" id="A0AAD1U3E9"/>
<evidence type="ECO:0000256" key="2">
    <source>
        <dbReference type="SAM" id="MobiDB-lite"/>
    </source>
</evidence>
<proteinExistence type="predicted"/>
<sequence length="562" mass="65154">MSLKKRDKSPNVGKNAQKEKSLLNTQRRLSRLDNFVKRERLYSTKSKNRNFGSSSKLSSNKSDNLRKSPMPRECNIEDLHYEPPEDEKDSYQIDEQHEESSTFGREIEASNTTIEPEDSQFCANIRKSKMNVDLFQPFTSESYESYFKYWSSLKKATAKSIQSEEERQNLLASQSSDKGSSIGFTSRRNISNAEEQASLELSVKLKAACQICTAASNSKEVNYVGYCINCNLFCCNKCLYAENLAEIADQKLTHSKSPLRQSKKPKAKRKVLIGHSKICIQCFSTFLLYFHNNKKIDDYKRIQNEIESKSEKLLQTEKDYKELCQVFQTCTKKHQEVTRKKREEIIEINIAIKETQELINIQKKFQADKDAQISNDNQEELQKELQEIKDSCKEFEEEIKKMNREIDMNNVQMDYLKKTLSIYKESVIGSHEGNRVNKTSDYSSNQSFRYVERDIVHEEDEDHENFKDRGSQSYENEINITTFSKKTSTKYNTTYEQDCSKSSASAGGEYIDYRMNESMLQKMTPDTTEEDTGINFGTQSIREGRERQTTSNDCCQSSCNIF</sequence>
<feature type="coiled-coil region" evidence="1">
    <location>
        <begin position="371"/>
        <end position="412"/>
    </location>
</feature>
<feature type="compositionally biased region" description="Basic and acidic residues" evidence="2">
    <location>
        <begin position="30"/>
        <end position="42"/>
    </location>
</feature>
<feature type="compositionally biased region" description="Basic and acidic residues" evidence="2">
    <location>
        <begin position="74"/>
        <end position="108"/>
    </location>
</feature>